<protein>
    <recommendedName>
        <fullName evidence="1">Nucleotidyl transferase domain-containing protein</fullName>
    </recommendedName>
</protein>
<dbReference type="InterPro" id="IPR029044">
    <property type="entry name" value="Nucleotide-diphossugar_trans"/>
</dbReference>
<feature type="domain" description="Nucleotidyl transferase" evidence="1">
    <location>
        <begin position="29"/>
        <end position="220"/>
    </location>
</feature>
<sequence length="342" mass="38574">MSAQDGNNTVSDATAKHRQSNQAGLHCWAIVLAGGRGERMREAISQWLGSNRPKQFCRFTGEHTMLEYTWDRARQIVGSANIVTVSVADQAVYFEELDPDTIPGTVLYQPEHNGTAAAVYLALAHILALDPDASVIIMPSDHFIFPEARFVALGCAALSYAAADPEHLVLLGAEARWPNTDFGWIEATTARSSNELMPGAMLQPVLAFVEKPDNQQARRLYSNNALWSTMIIATKGQLLWQLAEALQPRFFLCFLYLHRLCLETRYGNRLREAADKAIVNTFQHMPELDFSKDLLQNVTQQCWVMPMTDIDWDDWGRPERILQCIEKYGLDSWLNEPSRNIC</sequence>
<dbReference type="PATRIC" id="fig|336831.14.peg.3598"/>
<name>A0A0M2V7G9_9GAMM</name>
<dbReference type="AlphaFoldDB" id="A0A0M2V7G9"/>
<keyword evidence="3" id="KW-1185">Reference proteome</keyword>
<dbReference type="GO" id="GO:0004475">
    <property type="term" value="F:mannose-1-phosphate guanylyltransferase (GTP) activity"/>
    <property type="evidence" value="ECO:0007669"/>
    <property type="project" value="TreeGrafter"/>
</dbReference>
<dbReference type="InterPro" id="IPR005835">
    <property type="entry name" value="NTP_transferase_dom"/>
</dbReference>
<dbReference type="STRING" id="336831.WG68_02210"/>
<dbReference type="GO" id="GO:0009298">
    <property type="term" value="P:GDP-mannose biosynthetic process"/>
    <property type="evidence" value="ECO:0007669"/>
    <property type="project" value="TreeGrafter"/>
</dbReference>
<dbReference type="SUPFAM" id="SSF53448">
    <property type="entry name" value="Nucleotide-diphospho-sugar transferases"/>
    <property type="match status" value="1"/>
</dbReference>
<organism evidence="2 3">
    <name type="scientific">Arsukibacterium ikkense</name>
    <dbReference type="NCBI Taxonomy" id="336831"/>
    <lineage>
        <taxon>Bacteria</taxon>
        <taxon>Pseudomonadati</taxon>
        <taxon>Pseudomonadota</taxon>
        <taxon>Gammaproteobacteria</taxon>
        <taxon>Chromatiales</taxon>
        <taxon>Chromatiaceae</taxon>
        <taxon>Arsukibacterium</taxon>
    </lineage>
</organism>
<dbReference type="PANTHER" id="PTHR46390">
    <property type="entry name" value="MANNOSE-1-PHOSPHATE GUANYLYLTRANSFERASE"/>
    <property type="match status" value="1"/>
</dbReference>
<proteinExistence type="predicted"/>
<dbReference type="Pfam" id="PF00483">
    <property type="entry name" value="NTP_transferase"/>
    <property type="match status" value="1"/>
</dbReference>
<dbReference type="EMBL" id="LAHO01000002">
    <property type="protein sequence ID" value="KKO46787.1"/>
    <property type="molecule type" value="Genomic_DNA"/>
</dbReference>
<dbReference type="Gene3D" id="3.90.550.10">
    <property type="entry name" value="Spore Coat Polysaccharide Biosynthesis Protein SpsA, Chain A"/>
    <property type="match status" value="1"/>
</dbReference>
<dbReference type="PANTHER" id="PTHR46390:SF1">
    <property type="entry name" value="MANNOSE-1-PHOSPHATE GUANYLYLTRANSFERASE"/>
    <property type="match status" value="1"/>
</dbReference>
<evidence type="ECO:0000313" key="2">
    <source>
        <dbReference type="EMBL" id="KKO46787.1"/>
    </source>
</evidence>
<dbReference type="Proteomes" id="UP000034228">
    <property type="component" value="Unassembled WGS sequence"/>
</dbReference>
<accession>A0A0M2V7G9</accession>
<dbReference type="InterPro" id="IPR051161">
    <property type="entry name" value="Mannose-6P_isomerase_type2"/>
</dbReference>
<comment type="caution">
    <text evidence="2">The sequence shown here is derived from an EMBL/GenBank/DDBJ whole genome shotgun (WGS) entry which is preliminary data.</text>
</comment>
<evidence type="ECO:0000313" key="3">
    <source>
        <dbReference type="Proteomes" id="UP000034228"/>
    </source>
</evidence>
<reference evidence="2 3" key="1">
    <citation type="submission" date="2015-03" db="EMBL/GenBank/DDBJ databases">
        <title>Draft genome sequences of two protease-producing strains of Arsukibacterium isolated from two cold and alkaline environments.</title>
        <authorList>
            <person name="Lylloff J.E."/>
            <person name="Skov L.B."/>
            <person name="Jepsen M."/>
            <person name="Hallin P.F."/>
            <person name="Sorensen S.J."/>
            <person name="Stougaard P."/>
            <person name="Glaring M.A."/>
        </authorList>
    </citation>
    <scope>NUCLEOTIDE SEQUENCE [LARGE SCALE GENOMIC DNA]</scope>
    <source>
        <strain evidence="2 3">GCM72</strain>
    </source>
</reference>
<gene>
    <name evidence="2" type="ORF">WG68_02210</name>
</gene>
<evidence type="ECO:0000259" key="1">
    <source>
        <dbReference type="Pfam" id="PF00483"/>
    </source>
</evidence>